<proteinExistence type="predicted"/>
<evidence type="ECO:0000313" key="3">
    <source>
        <dbReference type="Proteomes" id="UP001596513"/>
    </source>
</evidence>
<keyword evidence="3" id="KW-1185">Reference proteome</keyword>
<dbReference type="NCBIfam" id="TIGR04183">
    <property type="entry name" value="Por_Secre_tail"/>
    <property type="match status" value="1"/>
</dbReference>
<reference evidence="3" key="1">
    <citation type="journal article" date="2019" name="Int. J. Syst. Evol. Microbiol.">
        <title>The Global Catalogue of Microorganisms (GCM) 10K type strain sequencing project: providing services to taxonomists for standard genome sequencing and annotation.</title>
        <authorList>
            <consortium name="The Broad Institute Genomics Platform"/>
            <consortium name="The Broad Institute Genome Sequencing Center for Infectious Disease"/>
            <person name="Wu L."/>
            <person name="Ma J."/>
        </authorList>
    </citation>
    <scope>NUCLEOTIDE SEQUENCE [LARGE SCALE GENOMIC DNA]</scope>
    <source>
        <strain evidence="3">JCM 19635</strain>
    </source>
</reference>
<dbReference type="Pfam" id="PF18962">
    <property type="entry name" value="Por_Secre_tail"/>
    <property type="match status" value="1"/>
</dbReference>
<dbReference type="InterPro" id="IPR026444">
    <property type="entry name" value="Secre_tail"/>
</dbReference>
<dbReference type="Gene3D" id="2.60.40.10">
    <property type="entry name" value="Immunoglobulins"/>
    <property type="match status" value="1"/>
</dbReference>
<dbReference type="RefSeq" id="WP_380205914.1">
    <property type="nucleotide sequence ID" value="NZ_JBHTEK010000001.1"/>
</dbReference>
<protein>
    <submittedName>
        <fullName evidence="2">T9SS type A sorting domain-containing protein</fullName>
    </submittedName>
</protein>
<evidence type="ECO:0000259" key="1">
    <source>
        <dbReference type="Pfam" id="PF18962"/>
    </source>
</evidence>
<organism evidence="2 3">
    <name type="scientific">Hymenobacter humi</name>
    <dbReference type="NCBI Taxonomy" id="1411620"/>
    <lineage>
        <taxon>Bacteria</taxon>
        <taxon>Pseudomonadati</taxon>
        <taxon>Bacteroidota</taxon>
        <taxon>Cytophagia</taxon>
        <taxon>Cytophagales</taxon>
        <taxon>Hymenobacteraceae</taxon>
        <taxon>Hymenobacter</taxon>
    </lineage>
</organism>
<dbReference type="Proteomes" id="UP001596513">
    <property type="component" value="Unassembled WGS sequence"/>
</dbReference>
<dbReference type="EMBL" id="JBHTEK010000001">
    <property type="protein sequence ID" value="MFC7666886.1"/>
    <property type="molecule type" value="Genomic_DNA"/>
</dbReference>
<feature type="domain" description="Secretion system C-terminal sorting" evidence="1">
    <location>
        <begin position="113"/>
        <end position="184"/>
    </location>
</feature>
<gene>
    <name evidence="2" type="ORF">ACFQT0_05240</name>
</gene>
<comment type="caution">
    <text evidence="2">The sequence shown here is derived from an EMBL/GenBank/DDBJ whole genome shotgun (WGS) entry which is preliminary data.</text>
</comment>
<name>A0ABW2U250_9BACT</name>
<sequence length="190" mass="20670">MRPLPVELINFDAAWNGKTPVLTWATASEKNSAYFDIERSLDGATFEKVGQRQGAGNSSTRINYQFADVSLTVANATVYYRLRQVDTDGTTAFSPVRSLKTGAVSQAFQAGVLPNPYDKTVSVQFNSLSTAAVTLTVRNVLGQTVLTKTVSTAEGVQEVELSEAGSLPRGLYYLTVRQGNQQQVVRMSHQ</sequence>
<dbReference type="InterPro" id="IPR013783">
    <property type="entry name" value="Ig-like_fold"/>
</dbReference>
<accession>A0ABW2U250</accession>
<evidence type="ECO:0000313" key="2">
    <source>
        <dbReference type="EMBL" id="MFC7666886.1"/>
    </source>
</evidence>